<dbReference type="AlphaFoldDB" id="A0A3E0DNL4"/>
<name>A0A3E0DNL4_9BACT</name>
<dbReference type="PANTHER" id="PTHR44227:SF3">
    <property type="entry name" value="PROTEIN O-MANNOSYL-TRANSFERASE TMTC4"/>
    <property type="match status" value="1"/>
</dbReference>
<feature type="transmembrane region" description="Helical" evidence="3">
    <location>
        <begin position="301"/>
        <end position="318"/>
    </location>
</feature>
<evidence type="ECO:0000313" key="4">
    <source>
        <dbReference type="EMBL" id="REG84437.1"/>
    </source>
</evidence>
<evidence type="ECO:0000256" key="3">
    <source>
        <dbReference type="SAM" id="Phobius"/>
    </source>
</evidence>
<feature type="transmembrane region" description="Helical" evidence="3">
    <location>
        <begin position="231"/>
        <end position="249"/>
    </location>
</feature>
<accession>A0A3E0DNL4</accession>
<evidence type="ECO:0008006" key="6">
    <source>
        <dbReference type="Google" id="ProtNLM"/>
    </source>
</evidence>
<keyword evidence="5" id="KW-1185">Reference proteome</keyword>
<keyword evidence="3" id="KW-0472">Membrane</keyword>
<dbReference type="PANTHER" id="PTHR44227">
    <property type="match status" value="1"/>
</dbReference>
<feature type="transmembrane region" description="Helical" evidence="3">
    <location>
        <begin position="127"/>
        <end position="146"/>
    </location>
</feature>
<comment type="caution">
    <text evidence="4">The sequence shown here is derived from an EMBL/GenBank/DDBJ whole genome shotgun (WGS) entry which is preliminary data.</text>
</comment>
<feature type="transmembrane region" description="Helical" evidence="3">
    <location>
        <begin position="358"/>
        <end position="377"/>
    </location>
</feature>
<organism evidence="4 5">
    <name type="scientific">Algoriphagus antarcticus</name>
    <dbReference type="NCBI Taxonomy" id="238540"/>
    <lineage>
        <taxon>Bacteria</taxon>
        <taxon>Pseudomonadati</taxon>
        <taxon>Bacteroidota</taxon>
        <taxon>Cytophagia</taxon>
        <taxon>Cytophagales</taxon>
        <taxon>Cyclobacteriaceae</taxon>
        <taxon>Algoriphagus</taxon>
    </lineage>
</organism>
<reference evidence="4 5" key="1">
    <citation type="submission" date="2018-08" db="EMBL/GenBank/DDBJ databases">
        <title>Genomic Encyclopedia of Archaeal and Bacterial Type Strains, Phase II (KMG-II): from individual species to whole genera.</title>
        <authorList>
            <person name="Goeker M."/>
        </authorList>
    </citation>
    <scope>NUCLEOTIDE SEQUENCE [LARGE SCALE GENOMIC DNA]</scope>
    <source>
        <strain evidence="4 5">DSM 15986</strain>
    </source>
</reference>
<keyword evidence="3" id="KW-0812">Transmembrane</keyword>
<evidence type="ECO:0000313" key="5">
    <source>
        <dbReference type="Proteomes" id="UP000256405"/>
    </source>
</evidence>
<proteinExistence type="predicted"/>
<feature type="transmembrane region" description="Helical" evidence="3">
    <location>
        <begin position="12"/>
        <end position="31"/>
    </location>
</feature>
<keyword evidence="1" id="KW-0677">Repeat</keyword>
<protein>
    <recommendedName>
        <fullName evidence="6">Dolichyl-phosphate-mannose-protein mannosyltransferase</fullName>
    </recommendedName>
</protein>
<feature type="transmembrane region" description="Helical" evidence="3">
    <location>
        <begin position="158"/>
        <end position="177"/>
    </location>
</feature>
<feature type="transmembrane region" description="Helical" evidence="3">
    <location>
        <begin position="88"/>
        <end position="106"/>
    </location>
</feature>
<sequence>MKSLFYNSLFQRIFLLLLGIILYFSVLDNWYSGYAGDDDWMVYENLQVFSLSLENIYGYFSSFYRGQYSPINTLTYGLIYHLFGINPLYFHGFSLILHLCNTLLVFELFRQLLNLLEGRVSELGVNVNSSTIAFVTALLFLVHPLQVESVAWISASKVLLYSCFFLSGLILYLWYLVALKKVFYYLTILLFVLAFGAKEQTVVFPLVLVLFDWYLNRDLKSKRVIIEKIPFLLLSLGFSILSMIAQQTGFSNRLENEYYPFVDRVFLASYALVEYLIKLIFPFKLSAWYKFPMEPGETLPSIYYFYPIIILFLGYYLWRFWVKRQYLIVFGSLFFIVNIMLTLHILPMARAALVADRYVYLGSIGIFLIMSAYLEISVIKNHLTLRRKLILSSFILYIIGLSGYTYWYIDQWNII</sequence>
<feature type="transmembrane region" description="Helical" evidence="3">
    <location>
        <begin position="389"/>
        <end position="409"/>
    </location>
</feature>
<dbReference type="OrthoDB" id="127293at2"/>
<feature type="transmembrane region" description="Helical" evidence="3">
    <location>
        <begin position="184"/>
        <end position="211"/>
    </location>
</feature>
<evidence type="ECO:0000256" key="1">
    <source>
        <dbReference type="ARBA" id="ARBA00022737"/>
    </source>
</evidence>
<gene>
    <name evidence="4" type="ORF">C8N25_11511</name>
</gene>
<evidence type="ECO:0000256" key="2">
    <source>
        <dbReference type="ARBA" id="ARBA00022803"/>
    </source>
</evidence>
<dbReference type="EMBL" id="QUNF01000015">
    <property type="protein sequence ID" value="REG84437.1"/>
    <property type="molecule type" value="Genomic_DNA"/>
</dbReference>
<keyword evidence="2" id="KW-0802">TPR repeat</keyword>
<feature type="transmembrane region" description="Helical" evidence="3">
    <location>
        <begin position="325"/>
        <end position="346"/>
    </location>
</feature>
<dbReference type="InterPro" id="IPR052346">
    <property type="entry name" value="O-mannosyl-transferase_TMTC"/>
</dbReference>
<dbReference type="Proteomes" id="UP000256405">
    <property type="component" value="Unassembled WGS sequence"/>
</dbReference>
<dbReference type="RefSeq" id="WP_086541246.1">
    <property type="nucleotide sequence ID" value="NZ_MSSW01000023.1"/>
</dbReference>
<keyword evidence="3" id="KW-1133">Transmembrane helix</keyword>
<feature type="transmembrane region" description="Helical" evidence="3">
    <location>
        <begin position="261"/>
        <end position="281"/>
    </location>
</feature>